<organism evidence="1 2">
    <name type="scientific">Candidatus Uhrbacteria bacterium RIFOXYC2_FULL_47_19</name>
    <dbReference type="NCBI Taxonomy" id="1802424"/>
    <lineage>
        <taxon>Bacteria</taxon>
        <taxon>Candidatus Uhriibacteriota</taxon>
    </lineage>
</organism>
<sequence>MRCFLTNIIDRVTRLVGRRQAVYHQLLLSHRPNLNNLQTFEDTVICAAGKLLVAWHSPTILLPPGVSIENDGSANLTTNHNPDPELAILWDELAIELSGLAAKWLIFQEGGKCSLIEMTRIRSRAEAIQKLDPSIISPWTDESPVGLPAESGNDSNPRTNETVNKLMNIGWRRAAIILTAHHRKLEKLCNQLAICGEVDQLEAWEILGPRPILFPLLNLAASVERTISTRLSY</sequence>
<comment type="caution">
    <text evidence="1">The sequence shown here is derived from an EMBL/GenBank/DDBJ whole genome shotgun (WGS) entry which is preliminary data.</text>
</comment>
<dbReference type="Gene3D" id="1.20.58.760">
    <property type="entry name" value="Peptidase M41"/>
    <property type="match status" value="1"/>
</dbReference>
<dbReference type="AlphaFoldDB" id="A0A1F7WH50"/>
<dbReference type="GO" id="GO:0004222">
    <property type="term" value="F:metalloendopeptidase activity"/>
    <property type="evidence" value="ECO:0007669"/>
    <property type="project" value="InterPro"/>
</dbReference>
<reference evidence="1 2" key="1">
    <citation type="journal article" date="2016" name="Nat. Commun.">
        <title>Thousands of microbial genomes shed light on interconnected biogeochemical processes in an aquifer system.</title>
        <authorList>
            <person name="Anantharaman K."/>
            <person name="Brown C.T."/>
            <person name="Hug L.A."/>
            <person name="Sharon I."/>
            <person name="Castelle C.J."/>
            <person name="Probst A.J."/>
            <person name="Thomas B.C."/>
            <person name="Singh A."/>
            <person name="Wilkins M.J."/>
            <person name="Karaoz U."/>
            <person name="Brodie E.L."/>
            <person name="Williams K.H."/>
            <person name="Hubbard S.S."/>
            <person name="Banfield J.F."/>
        </authorList>
    </citation>
    <scope>NUCLEOTIDE SEQUENCE [LARGE SCALE GENOMIC DNA]</scope>
</reference>
<gene>
    <name evidence="1" type="ORF">A2480_02355</name>
</gene>
<dbReference type="SUPFAM" id="SSF140990">
    <property type="entry name" value="FtsH protease domain-like"/>
    <property type="match status" value="1"/>
</dbReference>
<protein>
    <submittedName>
        <fullName evidence="1">Uncharacterized protein</fullName>
    </submittedName>
</protein>
<accession>A0A1F7WH50</accession>
<dbReference type="EMBL" id="MGFG01000009">
    <property type="protein sequence ID" value="OGM01385.1"/>
    <property type="molecule type" value="Genomic_DNA"/>
</dbReference>
<dbReference type="Proteomes" id="UP000176988">
    <property type="component" value="Unassembled WGS sequence"/>
</dbReference>
<dbReference type="InterPro" id="IPR037219">
    <property type="entry name" value="Peptidase_M41-like"/>
</dbReference>
<dbReference type="GO" id="GO:0004176">
    <property type="term" value="F:ATP-dependent peptidase activity"/>
    <property type="evidence" value="ECO:0007669"/>
    <property type="project" value="InterPro"/>
</dbReference>
<dbReference type="GO" id="GO:0006508">
    <property type="term" value="P:proteolysis"/>
    <property type="evidence" value="ECO:0007669"/>
    <property type="project" value="InterPro"/>
</dbReference>
<evidence type="ECO:0000313" key="1">
    <source>
        <dbReference type="EMBL" id="OGM01385.1"/>
    </source>
</evidence>
<proteinExistence type="predicted"/>
<evidence type="ECO:0000313" key="2">
    <source>
        <dbReference type="Proteomes" id="UP000176988"/>
    </source>
</evidence>
<name>A0A1F7WH50_9BACT</name>
<dbReference type="GO" id="GO:0005524">
    <property type="term" value="F:ATP binding"/>
    <property type="evidence" value="ECO:0007669"/>
    <property type="project" value="InterPro"/>
</dbReference>